<name>A0ABC9DVK9_9POAL</name>
<keyword evidence="3" id="KW-1185">Reference proteome</keyword>
<feature type="transmembrane region" description="Helical" evidence="1">
    <location>
        <begin position="117"/>
        <end position="138"/>
    </location>
</feature>
<keyword evidence="1" id="KW-0812">Transmembrane</keyword>
<reference evidence="2" key="1">
    <citation type="submission" date="2024-10" db="EMBL/GenBank/DDBJ databases">
        <authorList>
            <person name="Ryan C."/>
        </authorList>
    </citation>
    <scope>NUCLEOTIDE SEQUENCE [LARGE SCALE GENOMIC DNA]</scope>
</reference>
<accession>A0ABC9DVK9</accession>
<protein>
    <submittedName>
        <fullName evidence="2">Uncharacterized protein</fullName>
    </submittedName>
</protein>
<evidence type="ECO:0000313" key="2">
    <source>
        <dbReference type="EMBL" id="CAL5046628.1"/>
    </source>
</evidence>
<dbReference type="AlphaFoldDB" id="A0ABC9DVK9"/>
<keyword evidence="1" id="KW-1133">Transmembrane helix</keyword>
<feature type="transmembrane region" description="Helical" evidence="1">
    <location>
        <begin position="57"/>
        <end position="79"/>
    </location>
</feature>
<keyword evidence="1" id="KW-0472">Membrane</keyword>
<evidence type="ECO:0000313" key="3">
    <source>
        <dbReference type="Proteomes" id="UP001497457"/>
    </source>
</evidence>
<sequence>MAMDGGVPEIVVLALGAGVLGGPDALRLLIALAGRNPAVDIGMRSRRVPRAPATDPFTRITLLLSLAAAVLITACLVLVSGGPDSVRLLVDVAVCALVVAIPSGARGSLDALRPSRGFTNKAIAVAVGAALLLLIRFYRRA</sequence>
<dbReference type="Proteomes" id="UP001497457">
    <property type="component" value="Chromosome 35b"/>
</dbReference>
<gene>
    <name evidence="2" type="ORF">URODEC1_LOCUS89441</name>
</gene>
<dbReference type="EMBL" id="OZ075145">
    <property type="protein sequence ID" value="CAL5046628.1"/>
    <property type="molecule type" value="Genomic_DNA"/>
</dbReference>
<evidence type="ECO:0000256" key="1">
    <source>
        <dbReference type="SAM" id="Phobius"/>
    </source>
</evidence>
<organism evidence="2 3">
    <name type="scientific">Urochloa decumbens</name>
    <dbReference type="NCBI Taxonomy" id="240449"/>
    <lineage>
        <taxon>Eukaryota</taxon>
        <taxon>Viridiplantae</taxon>
        <taxon>Streptophyta</taxon>
        <taxon>Embryophyta</taxon>
        <taxon>Tracheophyta</taxon>
        <taxon>Spermatophyta</taxon>
        <taxon>Magnoliopsida</taxon>
        <taxon>Liliopsida</taxon>
        <taxon>Poales</taxon>
        <taxon>Poaceae</taxon>
        <taxon>PACMAD clade</taxon>
        <taxon>Panicoideae</taxon>
        <taxon>Panicodae</taxon>
        <taxon>Paniceae</taxon>
        <taxon>Melinidinae</taxon>
        <taxon>Urochloa</taxon>
    </lineage>
</organism>
<proteinExistence type="predicted"/>